<dbReference type="PANTHER" id="PTHR12224">
    <property type="entry name" value="BETA-1,4-MANNOSYL-GLYCOPROTEIN BETA-1,4-N-ACETYLGLUCOSAMINYL-TRANSFERASE"/>
    <property type="match status" value="1"/>
</dbReference>
<dbReference type="STRING" id="2316362.A0A4Q2CX94"/>
<dbReference type="OrthoDB" id="6474464at2759"/>
<keyword evidence="1" id="KW-1133">Transmembrane helix</keyword>
<dbReference type="GO" id="GO:0016020">
    <property type="term" value="C:membrane"/>
    <property type="evidence" value="ECO:0007669"/>
    <property type="project" value="InterPro"/>
</dbReference>
<accession>A0A4Q2CX94</accession>
<dbReference type="AlphaFoldDB" id="A0A4Q2CX94"/>
<dbReference type="Pfam" id="PF04724">
    <property type="entry name" value="Glyco_transf_17"/>
    <property type="match status" value="2"/>
</dbReference>
<name>A0A4Q2CX94_9AGAR</name>
<dbReference type="EMBL" id="SDEE01001974">
    <property type="protein sequence ID" value="RXW11373.1"/>
    <property type="molecule type" value="Genomic_DNA"/>
</dbReference>
<gene>
    <name evidence="2" type="ORF">EST38_g14482</name>
</gene>
<evidence type="ECO:0000313" key="3">
    <source>
        <dbReference type="Proteomes" id="UP000290288"/>
    </source>
</evidence>
<reference evidence="2 3" key="1">
    <citation type="submission" date="2019-01" db="EMBL/GenBank/DDBJ databases">
        <title>Draft genome sequence of Psathyrella aberdarensis IHI B618.</title>
        <authorList>
            <person name="Buettner E."/>
            <person name="Kellner H."/>
        </authorList>
    </citation>
    <scope>NUCLEOTIDE SEQUENCE [LARGE SCALE GENOMIC DNA]</scope>
    <source>
        <strain evidence="2 3">IHI B618</strain>
    </source>
</reference>
<evidence type="ECO:0000256" key="1">
    <source>
        <dbReference type="SAM" id="Phobius"/>
    </source>
</evidence>
<feature type="transmembrane region" description="Helical" evidence="1">
    <location>
        <begin position="344"/>
        <end position="362"/>
    </location>
</feature>
<dbReference type="PANTHER" id="PTHR12224:SF0">
    <property type="entry name" value="BETA-1,4-MANNOSYL-GLYCOPROTEIN 4-BETA-N-ACETYLGLUCOSAMINYLTRANSFERASE"/>
    <property type="match status" value="1"/>
</dbReference>
<keyword evidence="1" id="KW-0472">Membrane</keyword>
<protein>
    <submittedName>
        <fullName evidence="2">Uncharacterized protein</fullName>
    </submittedName>
</protein>
<proteinExistence type="predicted"/>
<dbReference type="Proteomes" id="UP000290288">
    <property type="component" value="Unassembled WGS sequence"/>
</dbReference>
<comment type="caution">
    <text evidence="2">The sequence shown here is derived from an EMBL/GenBank/DDBJ whole genome shotgun (WGS) entry which is preliminary data.</text>
</comment>
<feature type="transmembrane region" description="Helical" evidence="1">
    <location>
        <begin position="12"/>
        <end position="28"/>
    </location>
</feature>
<dbReference type="GO" id="GO:0006044">
    <property type="term" value="P:N-acetylglucosamine metabolic process"/>
    <property type="evidence" value="ECO:0007669"/>
    <property type="project" value="TreeGrafter"/>
</dbReference>
<dbReference type="GO" id="GO:0003830">
    <property type="term" value="F:beta-1,4-mannosylglycoprotein 4-beta-N-acetylglucosaminyltransferase activity"/>
    <property type="evidence" value="ECO:0007669"/>
    <property type="project" value="InterPro"/>
</dbReference>
<dbReference type="InterPro" id="IPR006813">
    <property type="entry name" value="Glyco_trans_17"/>
</dbReference>
<evidence type="ECO:0000313" key="2">
    <source>
        <dbReference type="EMBL" id="RXW11373.1"/>
    </source>
</evidence>
<keyword evidence="1" id="KW-0812">Transmembrane</keyword>
<organism evidence="2 3">
    <name type="scientific">Candolleomyces aberdarensis</name>
    <dbReference type="NCBI Taxonomy" id="2316362"/>
    <lineage>
        <taxon>Eukaryota</taxon>
        <taxon>Fungi</taxon>
        <taxon>Dikarya</taxon>
        <taxon>Basidiomycota</taxon>
        <taxon>Agaricomycotina</taxon>
        <taxon>Agaricomycetes</taxon>
        <taxon>Agaricomycetidae</taxon>
        <taxon>Agaricales</taxon>
        <taxon>Agaricineae</taxon>
        <taxon>Psathyrellaceae</taxon>
        <taxon>Candolleomyces</taxon>
    </lineage>
</organism>
<keyword evidence="3" id="KW-1185">Reference proteome</keyword>
<sequence>MATFTWRRRPSIILFSVLFTTALVYLIAHNRYQIQNTLSYATRPIWDKDEAPNNIIPHYYSEGLKIDSHACELHGWKQRKDTANVKVLDSILMSSELDLLEIRLNELDSVVDYFLIVESNATFTGLPKDTFFANNRERFSKFAPKIVYRFLPGYPLEGKQTAWGVEAFTRDNMTALLRSQISKFPSGTRSLVLMSDLDEIIAEHTVRLLRACDFGPSIHLQLRDFMYSFEWYLGLSSWRASARIWQDKSFYSHIKGTEIMLADSGWHCSFCFRTIPEYIMKMKGYSHADRIGGRINLLDPRRIQDIICRGRDIFGMLPEAYSYIKFFSQLNLEPSKSAVGLPRPLIIVFSIFFTTALVYLIAHNRYQIQNTLSYATRPIWDKDEAPNNIIPHYDAEGLKIDSHACELHGWKQRKDTTSVKVLDAVLMSSELDLLEIRLNELDSVVDYFLIVESNATFTGLPKDTFFANNRDRFSKFAHKIVYRYLPGYPLKSGQSAWDVEAHTRNTVTDLLRSRISNFPSGTQTLVLMSDLDEIIAEHTVRLLKACDFGTSIHLQLRDYMYSFEWYLGFSSWRASAQIWRANSYYRHSKSTETILADSGWHCSFCFRTIPEYIMKMKGYSHADRIGGRINLLEPKRIQDIVCRGRDIFGMLPEAYSYVKFFSQLNLEPSKSAVGLPRYLLEHADKFKFLLPGGCKRES</sequence>